<protein>
    <submittedName>
        <fullName evidence="1">Uncharacterized protein</fullName>
    </submittedName>
</protein>
<evidence type="ECO:0000313" key="1">
    <source>
        <dbReference type="EMBL" id="HCO22217.1"/>
    </source>
</evidence>
<dbReference type="AlphaFoldDB" id="A0A3D3R2J9"/>
<name>A0A3D3R2J9_9PLAN</name>
<organism evidence="1 2">
    <name type="scientific">Gimesia maris</name>
    <dbReference type="NCBI Taxonomy" id="122"/>
    <lineage>
        <taxon>Bacteria</taxon>
        <taxon>Pseudomonadati</taxon>
        <taxon>Planctomycetota</taxon>
        <taxon>Planctomycetia</taxon>
        <taxon>Planctomycetales</taxon>
        <taxon>Planctomycetaceae</taxon>
        <taxon>Gimesia</taxon>
    </lineage>
</organism>
<gene>
    <name evidence="1" type="ORF">DIT97_03790</name>
</gene>
<reference evidence="1 2" key="1">
    <citation type="journal article" date="2018" name="Nat. Biotechnol.">
        <title>A standardized bacterial taxonomy based on genome phylogeny substantially revises the tree of life.</title>
        <authorList>
            <person name="Parks D.H."/>
            <person name="Chuvochina M."/>
            <person name="Waite D.W."/>
            <person name="Rinke C."/>
            <person name="Skarshewski A."/>
            <person name="Chaumeil P.A."/>
            <person name="Hugenholtz P."/>
        </authorList>
    </citation>
    <scope>NUCLEOTIDE SEQUENCE [LARGE SCALE GENOMIC DNA]</scope>
    <source>
        <strain evidence="1">UBA9375</strain>
    </source>
</reference>
<accession>A0A3D3R2J9</accession>
<proteinExistence type="predicted"/>
<sequence length="66" mass="7261">MFGRGLLRVRSGLLTDESSVFALAFFRSVNPEVMVTAINNDACLARWFVETIRGDFFGCQSDAPSA</sequence>
<dbReference type="EMBL" id="DQAY01000023">
    <property type="protein sequence ID" value="HCO22217.1"/>
    <property type="molecule type" value="Genomic_DNA"/>
</dbReference>
<evidence type="ECO:0000313" key="2">
    <source>
        <dbReference type="Proteomes" id="UP000263642"/>
    </source>
</evidence>
<dbReference type="Proteomes" id="UP000263642">
    <property type="component" value="Unassembled WGS sequence"/>
</dbReference>
<comment type="caution">
    <text evidence="1">The sequence shown here is derived from an EMBL/GenBank/DDBJ whole genome shotgun (WGS) entry which is preliminary data.</text>
</comment>